<sequence length="170" mass="17983">MTALDAIVAPKRTTRYFFVSLLTTSRLTSAPLGKRAGCSSRATSRNEAPRRHKAMTTLSGGLGGEQRGIIAGVGCRSLPSYGPCGNLLAPLLVFPRSRGQTCDQTLPDAPMPVLRAGDAAGAIASAGARGVRRLCPPARPAVSARCRRARMWSAAAFSRRWMTWAIAISS</sequence>
<reference evidence="1 2" key="1">
    <citation type="journal article" date="2018" name="BMC Genomics">
        <title>Genomic comparison of Trypanosoma conorhini and Trypanosoma rangeli to Trypanosoma cruzi strains of high and low virulence.</title>
        <authorList>
            <person name="Bradwell K.R."/>
            <person name="Koparde V.N."/>
            <person name="Matveyev A.V."/>
            <person name="Serrano M.G."/>
            <person name="Alves J.M."/>
            <person name="Parikh H."/>
            <person name="Huang B."/>
            <person name="Lee V."/>
            <person name="Espinosa-Alvarez O."/>
            <person name="Ortiz P.A."/>
            <person name="Costa-Martins A.G."/>
            <person name="Teixeira M.M."/>
            <person name="Buck G.A."/>
        </authorList>
    </citation>
    <scope>NUCLEOTIDE SEQUENCE [LARGE SCALE GENOMIC DNA]</scope>
    <source>
        <strain evidence="1 2">025E</strain>
    </source>
</reference>
<gene>
    <name evidence="1" type="ORF">Tco025E_04228</name>
</gene>
<dbReference type="AlphaFoldDB" id="A0A422PNJ6"/>
<dbReference type="GO" id="GO:0016301">
    <property type="term" value="F:kinase activity"/>
    <property type="evidence" value="ECO:0007669"/>
    <property type="project" value="UniProtKB-KW"/>
</dbReference>
<evidence type="ECO:0000313" key="2">
    <source>
        <dbReference type="Proteomes" id="UP000284403"/>
    </source>
</evidence>
<keyword evidence="1" id="KW-0808">Transferase</keyword>
<comment type="caution">
    <text evidence="1">The sequence shown here is derived from an EMBL/GenBank/DDBJ whole genome shotgun (WGS) entry which is preliminary data.</text>
</comment>
<dbReference type="GeneID" id="40317839"/>
<protein>
    <submittedName>
        <fullName evidence="1">Fucose kinase</fullName>
        <ecNumber evidence="1">2.7.-.-</ecNumber>
    </submittedName>
</protein>
<evidence type="ECO:0000313" key="1">
    <source>
        <dbReference type="EMBL" id="RNF19293.1"/>
    </source>
</evidence>
<dbReference type="Proteomes" id="UP000284403">
    <property type="component" value="Unassembled WGS sequence"/>
</dbReference>
<proteinExistence type="predicted"/>
<dbReference type="RefSeq" id="XP_029228784.1">
    <property type="nucleotide sequence ID" value="XM_029371140.1"/>
</dbReference>
<name>A0A422PNJ6_9TRYP</name>
<accession>A0A422PNJ6</accession>
<keyword evidence="1" id="KW-0418">Kinase</keyword>
<dbReference type="EC" id="2.7.-.-" evidence="1"/>
<organism evidence="1 2">
    <name type="scientific">Trypanosoma conorhini</name>
    <dbReference type="NCBI Taxonomy" id="83891"/>
    <lineage>
        <taxon>Eukaryota</taxon>
        <taxon>Discoba</taxon>
        <taxon>Euglenozoa</taxon>
        <taxon>Kinetoplastea</taxon>
        <taxon>Metakinetoplastina</taxon>
        <taxon>Trypanosomatida</taxon>
        <taxon>Trypanosomatidae</taxon>
        <taxon>Trypanosoma</taxon>
    </lineage>
</organism>
<dbReference type="EMBL" id="MKKU01000210">
    <property type="protein sequence ID" value="RNF19293.1"/>
    <property type="molecule type" value="Genomic_DNA"/>
</dbReference>
<keyword evidence="2" id="KW-1185">Reference proteome</keyword>